<evidence type="ECO:0008006" key="5">
    <source>
        <dbReference type="Google" id="ProtNLM"/>
    </source>
</evidence>
<comment type="subcellular location">
    <subcellularLocation>
        <location evidence="1">Endoplasmic reticulum</location>
    </subcellularLocation>
</comment>
<evidence type="ECO:0000256" key="1">
    <source>
        <dbReference type="ARBA" id="ARBA00004240"/>
    </source>
</evidence>
<organism evidence="3 4">
    <name type="scientific">Oncorhynchus mykiss</name>
    <name type="common">Rainbow trout</name>
    <name type="synonym">Salmo gairdneri</name>
    <dbReference type="NCBI Taxonomy" id="8022"/>
    <lineage>
        <taxon>Eukaryota</taxon>
        <taxon>Metazoa</taxon>
        <taxon>Chordata</taxon>
        <taxon>Craniata</taxon>
        <taxon>Vertebrata</taxon>
        <taxon>Euteleostomi</taxon>
        <taxon>Actinopterygii</taxon>
        <taxon>Neopterygii</taxon>
        <taxon>Teleostei</taxon>
        <taxon>Protacanthopterygii</taxon>
        <taxon>Salmoniformes</taxon>
        <taxon>Salmonidae</taxon>
        <taxon>Salmoninae</taxon>
        <taxon>Oncorhynchus</taxon>
    </lineage>
</organism>
<evidence type="ECO:0000313" key="3">
    <source>
        <dbReference type="EMBL" id="CDQ73977.1"/>
    </source>
</evidence>
<dbReference type="SUPFAM" id="SSF53187">
    <property type="entry name" value="Zn-dependent exopeptidases"/>
    <property type="match status" value="1"/>
</dbReference>
<dbReference type="PANTHER" id="PTHR12147:SF22">
    <property type="entry name" value="ENDOPLASMIC RETICULUM METALLOPEPTIDASE 1"/>
    <property type="match status" value="1"/>
</dbReference>
<dbReference type="Proteomes" id="UP000193380">
    <property type="component" value="Unassembled WGS sequence"/>
</dbReference>
<reference evidence="3" key="2">
    <citation type="submission" date="2014-03" db="EMBL/GenBank/DDBJ databases">
        <authorList>
            <person name="Genoscope - CEA"/>
        </authorList>
    </citation>
    <scope>NUCLEOTIDE SEQUENCE</scope>
</reference>
<dbReference type="InterPro" id="IPR045175">
    <property type="entry name" value="M28_fam"/>
</dbReference>
<dbReference type="AlphaFoldDB" id="A0A060X3Z6"/>
<dbReference type="GO" id="GO:0006508">
    <property type="term" value="P:proteolysis"/>
    <property type="evidence" value="ECO:0007669"/>
    <property type="project" value="InterPro"/>
</dbReference>
<dbReference type="PaxDb" id="8022-A0A060X3Z6"/>
<dbReference type="STRING" id="8022.A0A060X3Z6"/>
<keyword evidence="2" id="KW-0256">Endoplasmic reticulum</keyword>
<dbReference type="Gene3D" id="3.40.630.10">
    <property type="entry name" value="Zn peptidases"/>
    <property type="match status" value="1"/>
</dbReference>
<protein>
    <recommendedName>
        <fullName evidence="5">Peptidase M28 domain-containing protein</fullName>
    </recommendedName>
</protein>
<gene>
    <name evidence="3" type="ORF">GSONMT00042421001</name>
</gene>
<dbReference type="PANTHER" id="PTHR12147">
    <property type="entry name" value="METALLOPEPTIDASE M28 FAMILY MEMBER"/>
    <property type="match status" value="1"/>
</dbReference>
<dbReference type="GO" id="GO:0008235">
    <property type="term" value="F:metalloexopeptidase activity"/>
    <property type="evidence" value="ECO:0007669"/>
    <property type="project" value="InterPro"/>
</dbReference>
<dbReference type="EMBL" id="FR904942">
    <property type="protein sequence ID" value="CDQ73977.1"/>
    <property type="molecule type" value="Genomic_DNA"/>
</dbReference>
<evidence type="ECO:0000256" key="2">
    <source>
        <dbReference type="ARBA" id="ARBA00022824"/>
    </source>
</evidence>
<evidence type="ECO:0000313" key="4">
    <source>
        <dbReference type="Proteomes" id="UP000193380"/>
    </source>
</evidence>
<proteinExistence type="predicted"/>
<dbReference type="GO" id="GO:0005783">
    <property type="term" value="C:endoplasmic reticulum"/>
    <property type="evidence" value="ECO:0007669"/>
    <property type="project" value="UniProtKB-SubCell"/>
</dbReference>
<name>A0A060X3Z6_ONCMY</name>
<sequence>MGPCTWKWPHLSIFADSLYALSGTRKHLERITSVGPRPVGSRENEVLTVNFLLEQIEHIKTISASGPNSVTVDIQRPTGSYKFLGGITSYCKVSNIAVRLEPKAGAQHLMLANCHFDTVANSPGTVQYNICIFRYLPTYLQWGKKYLVSHQLCKFSHLKR</sequence>
<accession>A0A060X3Z6</accession>
<reference evidence="3" key="1">
    <citation type="journal article" date="2014" name="Nat. Commun.">
        <title>The rainbow trout genome provides novel insights into evolution after whole-genome duplication in vertebrates.</title>
        <authorList>
            <person name="Berthelot C."/>
            <person name="Brunet F."/>
            <person name="Chalopin D."/>
            <person name="Juanchich A."/>
            <person name="Bernard M."/>
            <person name="Noel B."/>
            <person name="Bento P."/>
            <person name="Da Silva C."/>
            <person name="Labadie K."/>
            <person name="Alberti A."/>
            <person name="Aury J.M."/>
            <person name="Louis A."/>
            <person name="Dehais P."/>
            <person name="Bardou P."/>
            <person name="Montfort J."/>
            <person name="Klopp C."/>
            <person name="Cabau C."/>
            <person name="Gaspin C."/>
            <person name="Thorgaard G.H."/>
            <person name="Boussaha M."/>
            <person name="Quillet E."/>
            <person name="Guyomard R."/>
            <person name="Galiana D."/>
            <person name="Bobe J."/>
            <person name="Volff J.N."/>
            <person name="Genet C."/>
            <person name="Wincker P."/>
            <person name="Jaillon O."/>
            <person name="Roest Crollius H."/>
            <person name="Guiguen Y."/>
        </authorList>
    </citation>
    <scope>NUCLEOTIDE SEQUENCE [LARGE SCALE GENOMIC DNA]</scope>
</reference>